<dbReference type="Gene3D" id="1.10.3860.10">
    <property type="entry name" value="Sodium:dicarboxylate symporter"/>
    <property type="match status" value="1"/>
</dbReference>
<gene>
    <name evidence="9" type="primary">gltP</name>
    <name evidence="10" type="ORF">SAMN05216409_102211</name>
</gene>
<feature type="transmembrane region" description="Helical" evidence="9">
    <location>
        <begin position="159"/>
        <end position="176"/>
    </location>
</feature>
<name>A0A9X8M9J7_9PSED</name>
<evidence type="ECO:0000256" key="5">
    <source>
        <dbReference type="ARBA" id="ARBA00022692"/>
    </source>
</evidence>
<keyword evidence="7 9" id="KW-1133">Transmembrane helix</keyword>
<keyword evidence="5 9" id="KW-0812">Transmembrane</keyword>
<dbReference type="InterPro" id="IPR036458">
    <property type="entry name" value="Na:dicarbo_symporter_sf"/>
</dbReference>
<comment type="function">
    <text evidence="9">Catalyzes the proton-dependent transport of glutamate and aspartate.</text>
</comment>
<keyword evidence="2 9" id="KW-0813">Transport</keyword>
<feature type="transmembrane region" description="Helical" evidence="9">
    <location>
        <begin position="47"/>
        <end position="72"/>
    </location>
</feature>
<accession>A0A9X8M9J7</accession>
<keyword evidence="3 9" id="KW-1003">Cell membrane</keyword>
<dbReference type="RefSeq" id="WP_074822120.1">
    <property type="nucleotide sequence ID" value="NZ_FOEV01000002.1"/>
</dbReference>
<feature type="transmembrane region" description="Helical" evidence="9">
    <location>
        <begin position="205"/>
        <end position="226"/>
    </location>
</feature>
<dbReference type="FunFam" id="1.10.3860.10:FF:000001">
    <property type="entry name" value="C4-dicarboxylate transport protein"/>
    <property type="match status" value="1"/>
</dbReference>
<keyword evidence="6 9" id="KW-0769">Symport</keyword>
<comment type="similarity">
    <text evidence="9">Belongs to the dicarboxylate/amino acid:cation symporter (DAACS) (TC 2.A.23) family. GltP subfamily.</text>
</comment>
<proteinExistence type="inferred from homology"/>
<evidence type="ECO:0000256" key="8">
    <source>
        <dbReference type="ARBA" id="ARBA00023136"/>
    </source>
</evidence>
<dbReference type="PRINTS" id="PR00173">
    <property type="entry name" value="EDTRNSPORT"/>
</dbReference>
<dbReference type="Proteomes" id="UP000183210">
    <property type="component" value="Unassembled WGS sequence"/>
</dbReference>
<evidence type="ECO:0000256" key="9">
    <source>
        <dbReference type="HAMAP-Rule" id="MF_02063"/>
    </source>
</evidence>
<comment type="caution">
    <text evidence="10">The sequence shown here is derived from an EMBL/GenBank/DDBJ whole genome shotgun (WGS) entry which is preliminary data.</text>
</comment>
<dbReference type="PANTHER" id="PTHR42865">
    <property type="entry name" value="PROTON/GLUTAMATE-ASPARTATE SYMPORTER"/>
    <property type="match status" value="1"/>
</dbReference>
<evidence type="ECO:0000256" key="4">
    <source>
        <dbReference type="ARBA" id="ARBA00022519"/>
    </source>
</evidence>
<dbReference type="PROSITE" id="PS00714">
    <property type="entry name" value="NA_DICARBOXYL_SYMP_2"/>
    <property type="match status" value="1"/>
</dbReference>
<dbReference type="GO" id="GO:0005886">
    <property type="term" value="C:plasma membrane"/>
    <property type="evidence" value="ECO:0007669"/>
    <property type="project" value="UniProtKB-SubCell"/>
</dbReference>
<feature type="transmembrane region" description="Helical" evidence="9">
    <location>
        <begin position="84"/>
        <end position="106"/>
    </location>
</feature>
<dbReference type="NCBIfam" id="NF008440">
    <property type="entry name" value="PRK11283.1"/>
    <property type="match status" value="1"/>
</dbReference>
<dbReference type="GO" id="GO:0005280">
    <property type="term" value="F:amino acid:proton symporter activity"/>
    <property type="evidence" value="ECO:0007669"/>
    <property type="project" value="UniProtKB-UniRule"/>
</dbReference>
<dbReference type="PROSITE" id="PS00713">
    <property type="entry name" value="NA_DICARBOXYL_SYMP_1"/>
    <property type="match status" value="1"/>
</dbReference>
<evidence type="ECO:0000256" key="1">
    <source>
        <dbReference type="ARBA" id="ARBA00004651"/>
    </source>
</evidence>
<dbReference type="HAMAP" id="MF_02063">
    <property type="entry name" value="GltP_subfam"/>
    <property type="match status" value="1"/>
</dbReference>
<keyword evidence="8 9" id="KW-0472">Membrane</keyword>
<protein>
    <recommendedName>
        <fullName evidence="9">Probable proton/glutamate-aspartate symporter</fullName>
    </recommendedName>
</protein>
<dbReference type="SUPFAM" id="SSF118215">
    <property type="entry name" value="Proton glutamate symport protein"/>
    <property type="match status" value="1"/>
</dbReference>
<evidence type="ECO:0000256" key="3">
    <source>
        <dbReference type="ARBA" id="ARBA00022475"/>
    </source>
</evidence>
<evidence type="ECO:0000256" key="7">
    <source>
        <dbReference type="ARBA" id="ARBA00022989"/>
    </source>
</evidence>
<evidence type="ECO:0000256" key="2">
    <source>
        <dbReference type="ARBA" id="ARBA00022448"/>
    </source>
</evidence>
<dbReference type="PANTHER" id="PTHR42865:SF7">
    <property type="entry name" value="PROTON_GLUTAMATE-ASPARTATE SYMPORTER"/>
    <property type="match status" value="1"/>
</dbReference>
<dbReference type="InterPro" id="IPR018107">
    <property type="entry name" value="Na-dicarboxylate_symporter_CS"/>
</dbReference>
<keyword evidence="4 9" id="KW-0997">Cell inner membrane</keyword>
<dbReference type="Pfam" id="PF00375">
    <property type="entry name" value="SDF"/>
    <property type="match status" value="1"/>
</dbReference>
<comment type="subcellular location">
    <subcellularLocation>
        <location evidence="9">Cell inner membrane</location>
        <topology evidence="9">Multi-pass membrane protein</topology>
    </subcellularLocation>
    <subcellularLocation>
        <location evidence="1">Cell membrane</location>
        <topology evidence="1">Multi-pass membrane protein</topology>
    </subcellularLocation>
</comment>
<evidence type="ECO:0000313" key="10">
    <source>
        <dbReference type="EMBL" id="SEP80854.1"/>
    </source>
</evidence>
<organism evidence="10 11">
    <name type="scientific">Pseudomonas lutea</name>
    <dbReference type="NCBI Taxonomy" id="243924"/>
    <lineage>
        <taxon>Bacteria</taxon>
        <taxon>Pseudomonadati</taxon>
        <taxon>Pseudomonadota</taxon>
        <taxon>Gammaproteobacteria</taxon>
        <taxon>Pseudomonadales</taxon>
        <taxon>Pseudomonadaceae</taxon>
        <taxon>Pseudomonas</taxon>
    </lineage>
</organism>
<dbReference type="InterPro" id="IPR034703">
    <property type="entry name" value="GltP"/>
</dbReference>
<evidence type="ECO:0000256" key="6">
    <source>
        <dbReference type="ARBA" id="ARBA00022847"/>
    </source>
</evidence>
<reference evidence="10 11" key="1">
    <citation type="submission" date="2016-10" db="EMBL/GenBank/DDBJ databases">
        <authorList>
            <person name="Varghese N."/>
            <person name="Submissions S."/>
        </authorList>
    </citation>
    <scope>NUCLEOTIDE SEQUENCE [LARGE SCALE GENOMIC DNA]</scope>
    <source>
        <strain evidence="10 11">LMG 21974</strain>
    </source>
</reference>
<evidence type="ECO:0000313" key="11">
    <source>
        <dbReference type="Proteomes" id="UP000183210"/>
    </source>
</evidence>
<dbReference type="GO" id="GO:0006835">
    <property type="term" value="P:dicarboxylic acid transport"/>
    <property type="evidence" value="ECO:0007669"/>
    <property type="project" value="InterPro"/>
</dbReference>
<dbReference type="InterPro" id="IPR001991">
    <property type="entry name" value="Na-dicarboxylate_symporter"/>
</dbReference>
<feature type="transmembrane region" description="Helical" evidence="9">
    <location>
        <begin position="359"/>
        <end position="381"/>
    </location>
</feature>
<dbReference type="EMBL" id="FOEV01000002">
    <property type="protein sequence ID" value="SEP80854.1"/>
    <property type="molecule type" value="Genomic_DNA"/>
</dbReference>
<feature type="transmembrane region" description="Helical" evidence="9">
    <location>
        <begin position="321"/>
        <end position="347"/>
    </location>
</feature>
<dbReference type="GeneID" id="300265686"/>
<feature type="transmembrane region" description="Helical" evidence="9">
    <location>
        <begin position="232"/>
        <end position="255"/>
    </location>
</feature>
<sequence length="448" mass="48399">MSKPKLSLAWQILIGLALGIAVGALLNHFSGEKAWWIDNVLKPGGDIFIRLIKMIVIPIVISTLIVGIAGVGDSKKLGRIGLKTIVYFEIVTTIAIVVGLMLANFFQPGSGIDMSTLGTVDISQYQKTTQEVQHDHALVATILNLIPSNIFAAVARGEMLPIIFFSVMFGLGLGALPDSTREPVVRVFQGISEAMFKVTHMIMRYAPIGVFALISVTVANFGFSSLLPLAKLVILVYVAILFFALVVLGLVARLFGFSVMKLIRIFKDELILAYSTASSETVLPRIIEKMEAYGAPKSISSFVVPTGYSFNLDGSTLYQSIAAIFIAQLYGIDLSLGQQLLLVLTLMVTSKGIAGVPGVSFVVLLATLGSVGIPLEGLAFIAGVDRIMDMARTALNVIGNALAVLVIARWEGLYDAEKGERYWNSLPHWRHDKTQAYGNMTKSDIAQS</sequence>
<keyword evidence="9" id="KW-0029">Amino-acid transport</keyword>
<dbReference type="AlphaFoldDB" id="A0A9X8M9J7"/>